<feature type="transmembrane region" description="Helical" evidence="6">
    <location>
        <begin position="12"/>
        <end position="30"/>
    </location>
</feature>
<dbReference type="STRING" id="266892.SAMN04488054_10764"/>
<dbReference type="GO" id="GO:0009003">
    <property type="term" value="F:signal peptidase activity"/>
    <property type="evidence" value="ECO:0007669"/>
    <property type="project" value="UniProtKB-EC"/>
</dbReference>
<dbReference type="PANTHER" id="PTHR10806:SF6">
    <property type="entry name" value="SIGNAL PEPTIDASE COMPLEX CATALYTIC SUBUNIT SEC11"/>
    <property type="match status" value="1"/>
</dbReference>
<evidence type="ECO:0000256" key="6">
    <source>
        <dbReference type="SAM" id="Phobius"/>
    </source>
</evidence>
<gene>
    <name evidence="8" type="ORF">SAMN04488054_10764</name>
</gene>
<dbReference type="SUPFAM" id="SSF51306">
    <property type="entry name" value="LexA/Signal peptidase"/>
    <property type="match status" value="1"/>
</dbReference>
<dbReference type="EC" id="3.4.21.89" evidence="5"/>
<dbReference type="PRINTS" id="PR00728">
    <property type="entry name" value="SIGNALPTASE"/>
</dbReference>
<accession>A0A1I4LAX6</accession>
<dbReference type="CDD" id="cd06530">
    <property type="entry name" value="S26_SPase_I"/>
    <property type="match status" value="1"/>
</dbReference>
<dbReference type="Pfam" id="PF10502">
    <property type="entry name" value="Peptidase_S26"/>
    <property type="match status" value="1"/>
</dbReference>
<evidence type="ECO:0000256" key="4">
    <source>
        <dbReference type="ARBA" id="ARBA00023136"/>
    </source>
</evidence>
<protein>
    <recommendedName>
        <fullName evidence="5">Signal peptidase I</fullName>
        <ecNumber evidence="5">3.4.21.89</ecNumber>
    </recommendedName>
</protein>
<sequence>MKKLLRFTSSTVTVLLFAALICMIIVVISSKASGGSPSAMGYEIKSVLSGSMEPTFQTGSIIAIKPTEENGTEYQDGDIITFQQDQETLVTHRIIGVNETNDQIVYETKGDNNDAADMDPVLDTNVVGEYTGFTIPYVGYFIEFANSPTGALVLLVTPGVIIFLYGILSIWRELKKLEAKTKSASASEPPD</sequence>
<dbReference type="AlphaFoldDB" id="A0A1I4LAX6"/>
<evidence type="ECO:0000313" key="9">
    <source>
        <dbReference type="Proteomes" id="UP000199668"/>
    </source>
</evidence>
<evidence type="ECO:0000256" key="5">
    <source>
        <dbReference type="NCBIfam" id="TIGR02228"/>
    </source>
</evidence>
<evidence type="ECO:0000256" key="1">
    <source>
        <dbReference type="ARBA" id="ARBA00004370"/>
    </source>
</evidence>
<organism evidence="8 9">
    <name type="scientific">Salibacterium qingdaonense</name>
    <dbReference type="NCBI Taxonomy" id="266892"/>
    <lineage>
        <taxon>Bacteria</taxon>
        <taxon>Bacillati</taxon>
        <taxon>Bacillota</taxon>
        <taxon>Bacilli</taxon>
        <taxon>Bacillales</taxon>
        <taxon>Bacillaceae</taxon>
    </lineage>
</organism>
<dbReference type="GO" id="GO:0016020">
    <property type="term" value="C:membrane"/>
    <property type="evidence" value="ECO:0007669"/>
    <property type="project" value="UniProtKB-SubCell"/>
</dbReference>
<keyword evidence="3 6" id="KW-1133">Transmembrane helix</keyword>
<keyword evidence="2 6" id="KW-0812">Transmembrane</keyword>
<dbReference type="InterPro" id="IPR019533">
    <property type="entry name" value="Peptidase_S26"/>
</dbReference>
<dbReference type="Gene3D" id="2.10.109.10">
    <property type="entry name" value="Umud Fragment, subunit A"/>
    <property type="match status" value="1"/>
</dbReference>
<evidence type="ECO:0000259" key="7">
    <source>
        <dbReference type="Pfam" id="PF10502"/>
    </source>
</evidence>
<evidence type="ECO:0000256" key="2">
    <source>
        <dbReference type="ARBA" id="ARBA00022692"/>
    </source>
</evidence>
<dbReference type="RefSeq" id="WP_090926484.1">
    <property type="nucleotide sequence ID" value="NZ_FOTY01000007.1"/>
</dbReference>
<feature type="domain" description="Peptidase S26" evidence="7">
    <location>
        <begin position="43"/>
        <end position="97"/>
    </location>
</feature>
<dbReference type="GO" id="GO:0006465">
    <property type="term" value="P:signal peptide processing"/>
    <property type="evidence" value="ECO:0007669"/>
    <property type="project" value="UniProtKB-UniRule"/>
</dbReference>
<dbReference type="InterPro" id="IPR001733">
    <property type="entry name" value="Peptidase_S26B"/>
</dbReference>
<dbReference type="PANTHER" id="PTHR10806">
    <property type="entry name" value="SIGNAL PEPTIDASE COMPLEX CATALYTIC SUBUNIT SEC11"/>
    <property type="match status" value="1"/>
</dbReference>
<feature type="transmembrane region" description="Helical" evidence="6">
    <location>
        <begin position="151"/>
        <end position="171"/>
    </location>
</feature>
<dbReference type="Proteomes" id="UP000199668">
    <property type="component" value="Unassembled WGS sequence"/>
</dbReference>
<dbReference type="GO" id="GO:0004252">
    <property type="term" value="F:serine-type endopeptidase activity"/>
    <property type="evidence" value="ECO:0007669"/>
    <property type="project" value="UniProtKB-UniRule"/>
</dbReference>
<dbReference type="NCBIfam" id="TIGR02228">
    <property type="entry name" value="sigpep_I_arch"/>
    <property type="match status" value="1"/>
</dbReference>
<comment type="subcellular location">
    <subcellularLocation>
        <location evidence="1">Membrane</location>
    </subcellularLocation>
</comment>
<keyword evidence="4 6" id="KW-0472">Membrane</keyword>
<proteinExistence type="predicted"/>
<keyword evidence="9" id="KW-1185">Reference proteome</keyword>
<dbReference type="NCBIfam" id="NF046067">
    <property type="entry name" value="SigPepSipWBacil"/>
    <property type="match status" value="1"/>
</dbReference>
<reference evidence="8 9" key="1">
    <citation type="submission" date="2016-10" db="EMBL/GenBank/DDBJ databases">
        <authorList>
            <person name="de Groot N.N."/>
        </authorList>
    </citation>
    <scope>NUCLEOTIDE SEQUENCE [LARGE SCALE GENOMIC DNA]</scope>
    <source>
        <strain evidence="8 9">CGMCC 1.6134</strain>
    </source>
</reference>
<dbReference type="EMBL" id="FOTY01000007">
    <property type="protein sequence ID" value="SFL88071.1"/>
    <property type="molecule type" value="Genomic_DNA"/>
</dbReference>
<evidence type="ECO:0000313" key="8">
    <source>
        <dbReference type="EMBL" id="SFL88071.1"/>
    </source>
</evidence>
<dbReference type="InterPro" id="IPR036286">
    <property type="entry name" value="LexA/Signal_pep-like_sf"/>
</dbReference>
<name>A0A1I4LAX6_9BACI</name>
<evidence type="ECO:0000256" key="3">
    <source>
        <dbReference type="ARBA" id="ARBA00022989"/>
    </source>
</evidence>
<dbReference type="OrthoDB" id="2243765at2"/>